<evidence type="ECO:0000256" key="3">
    <source>
        <dbReference type="SAM" id="SignalP"/>
    </source>
</evidence>
<feature type="chain" id="PRO_5045678612" evidence="3">
    <location>
        <begin position="29"/>
        <end position="526"/>
    </location>
</feature>
<proteinExistence type="inferred from homology"/>
<dbReference type="EMBL" id="BSOP01000020">
    <property type="protein sequence ID" value="GLR51699.1"/>
    <property type="molecule type" value="Genomic_DNA"/>
</dbReference>
<comment type="caution">
    <text evidence="5">The sequence shown here is derived from an EMBL/GenBank/DDBJ whole genome shotgun (WGS) entry which is preliminary data.</text>
</comment>
<keyword evidence="3" id="KW-0732">Signal</keyword>
<feature type="domain" description="Solute-binding protein family 5" evidence="4">
    <location>
        <begin position="78"/>
        <end position="434"/>
    </location>
</feature>
<dbReference type="InterPro" id="IPR030678">
    <property type="entry name" value="Peptide/Ni-bd"/>
</dbReference>
<evidence type="ECO:0000313" key="5">
    <source>
        <dbReference type="EMBL" id="GLR51699.1"/>
    </source>
</evidence>
<gene>
    <name evidence="5" type="ORF">GCM10007923_29090</name>
</gene>
<dbReference type="PIRSF" id="PIRSF002741">
    <property type="entry name" value="MppA"/>
    <property type="match status" value="1"/>
</dbReference>
<comment type="similarity">
    <text evidence="2">Belongs to the bacterial solute-binding protein 5 family.</text>
</comment>
<reference evidence="6" key="1">
    <citation type="journal article" date="2019" name="Int. J. Syst. Evol. Microbiol.">
        <title>The Global Catalogue of Microorganisms (GCM) 10K type strain sequencing project: providing services to taxonomists for standard genome sequencing and annotation.</title>
        <authorList>
            <consortium name="The Broad Institute Genomics Platform"/>
            <consortium name="The Broad Institute Genome Sequencing Center for Infectious Disease"/>
            <person name="Wu L."/>
            <person name="Ma J."/>
        </authorList>
    </citation>
    <scope>NUCLEOTIDE SEQUENCE [LARGE SCALE GENOMIC DNA]</scope>
    <source>
        <strain evidence="6">NBRC 102122</strain>
    </source>
</reference>
<dbReference type="Pfam" id="PF00496">
    <property type="entry name" value="SBP_bac_5"/>
    <property type="match status" value="1"/>
</dbReference>
<dbReference type="SUPFAM" id="SSF53850">
    <property type="entry name" value="Periplasmic binding protein-like II"/>
    <property type="match status" value="1"/>
</dbReference>
<keyword evidence="6" id="KW-1185">Reference proteome</keyword>
<dbReference type="InterPro" id="IPR039424">
    <property type="entry name" value="SBP_5"/>
</dbReference>
<dbReference type="Gene3D" id="3.10.105.10">
    <property type="entry name" value="Dipeptide-binding Protein, Domain 3"/>
    <property type="match status" value="1"/>
</dbReference>
<evidence type="ECO:0000259" key="4">
    <source>
        <dbReference type="Pfam" id="PF00496"/>
    </source>
</evidence>
<name>A0ABQ5ZLX7_9HYPH</name>
<dbReference type="Proteomes" id="UP001156702">
    <property type="component" value="Unassembled WGS sequence"/>
</dbReference>
<evidence type="ECO:0000313" key="6">
    <source>
        <dbReference type="Proteomes" id="UP001156702"/>
    </source>
</evidence>
<feature type="signal peptide" evidence="3">
    <location>
        <begin position="1"/>
        <end position="28"/>
    </location>
</feature>
<evidence type="ECO:0000256" key="1">
    <source>
        <dbReference type="ARBA" id="ARBA00004418"/>
    </source>
</evidence>
<comment type="subcellular location">
    <subcellularLocation>
        <location evidence="1">Periplasm</location>
    </subcellularLocation>
</comment>
<dbReference type="Gene3D" id="3.90.76.10">
    <property type="entry name" value="Dipeptide-binding Protein, Domain 1"/>
    <property type="match status" value="1"/>
</dbReference>
<dbReference type="PANTHER" id="PTHR30290">
    <property type="entry name" value="PERIPLASMIC BINDING COMPONENT OF ABC TRANSPORTER"/>
    <property type="match status" value="1"/>
</dbReference>
<dbReference type="InterPro" id="IPR000914">
    <property type="entry name" value="SBP_5_dom"/>
</dbReference>
<dbReference type="Gene3D" id="3.40.190.10">
    <property type="entry name" value="Periplasmic binding protein-like II"/>
    <property type="match status" value="1"/>
</dbReference>
<organism evidence="5 6">
    <name type="scientific">Shinella yambaruensis</name>
    <dbReference type="NCBI Taxonomy" id="415996"/>
    <lineage>
        <taxon>Bacteria</taxon>
        <taxon>Pseudomonadati</taxon>
        <taxon>Pseudomonadota</taxon>
        <taxon>Alphaproteobacteria</taxon>
        <taxon>Hyphomicrobiales</taxon>
        <taxon>Rhizobiaceae</taxon>
        <taxon>Shinella</taxon>
    </lineage>
</organism>
<protein>
    <submittedName>
        <fullName evidence="5">Peptide ABC transporter substrate-binding protein</fullName>
    </submittedName>
</protein>
<evidence type="ECO:0000256" key="2">
    <source>
        <dbReference type="ARBA" id="ARBA00005695"/>
    </source>
</evidence>
<sequence length="526" mass="56822">MLTKRRLATALACLVASSALVAPVSALAQTVVIGSEGAIPPLDPHRMTGTPGLRVIDAIYDPLVREDLSVVTDTAPALKGSLAESWTVSDDGLVYRFTLRSGVKFHDGTDFNAEAVQANFARIMDKASPLYDERAAGNMTFLTRWIAGTAAIDAQTFEIKVKEPFSGLLRLLSDRRSGIISPTAMAAHKGDAMGLNPVGTGPFRLEAFRQGQQLDLKRNDAYWGGAAAVDTLIFRPVTDPTAMAIAMQTGQVDIIPSASSQQIAQLSVDPSLQVQYPEPANQYFVRLNTKAQYTDNKLFRQALNYAVNRDNLAALLNGQVTPLGGPVPSGNELPGTTGSTYAYDPAKAKALLAEAGFSTGVTIKLMAPNSGPGFGQASEVIALLQQDLGEVGITLEPQFLEFATLVSTEGPGYKDDVQGSFNGWTTGADSAYWLERMFAGDQQPPRGVNRGWFTNAEADRLFTEARGESDEARRLDLYRQAAERIADDSPWIFLYQDRLPRVLSARVGGVLPARSVFIDYPRIQVK</sequence>
<dbReference type="RefSeq" id="WP_244768060.1">
    <property type="nucleotide sequence ID" value="NZ_BSOP01000020.1"/>
</dbReference>
<accession>A0ABQ5ZLX7</accession>